<evidence type="ECO:0000313" key="3">
    <source>
        <dbReference type="Proteomes" id="UP000032142"/>
    </source>
</evidence>
<proteinExistence type="predicted"/>
<name>A0A0B0MS60_GOSAR</name>
<keyword evidence="3" id="KW-1185">Reference proteome</keyword>
<dbReference type="EMBL" id="JRRC01335141">
    <property type="protein sequence ID" value="KHG03212.1"/>
    <property type="molecule type" value="Genomic_DNA"/>
</dbReference>
<organism evidence="2 3">
    <name type="scientific">Gossypium arboreum</name>
    <name type="common">Tree cotton</name>
    <name type="synonym">Gossypium nanking</name>
    <dbReference type="NCBI Taxonomy" id="29729"/>
    <lineage>
        <taxon>Eukaryota</taxon>
        <taxon>Viridiplantae</taxon>
        <taxon>Streptophyta</taxon>
        <taxon>Embryophyta</taxon>
        <taxon>Tracheophyta</taxon>
        <taxon>Spermatophyta</taxon>
        <taxon>Magnoliopsida</taxon>
        <taxon>eudicotyledons</taxon>
        <taxon>Gunneridae</taxon>
        <taxon>Pentapetalae</taxon>
        <taxon>rosids</taxon>
        <taxon>malvids</taxon>
        <taxon>Malvales</taxon>
        <taxon>Malvaceae</taxon>
        <taxon>Malvoideae</taxon>
        <taxon>Gossypium</taxon>
    </lineage>
</organism>
<accession>A0A0B0MS60</accession>
<comment type="caution">
    <text evidence="2">The sequence shown here is derived from an EMBL/GenBank/DDBJ whole genome shotgun (WGS) entry which is preliminary data.</text>
</comment>
<dbReference type="Proteomes" id="UP000032142">
    <property type="component" value="Unassembled WGS sequence"/>
</dbReference>
<reference evidence="3" key="1">
    <citation type="submission" date="2014-09" db="EMBL/GenBank/DDBJ databases">
        <authorList>
            <person name="Mudge J."/>
            <person name="Ramaraj T."/>
            <person name="Lindquist I.E."/>
            <person name="Bharti A.K."/>
            <person name="Sundararajan A."/>
            <person name="Cameron C.T."/>
            <person name="Woodward J.E."/>
            <person name="May G.D."/>
            <person name="Brubaker C."/>
            <person name="Broadhvest J."/>
            <person name="Wilkins T.A."/>
        </authorList>
    </citation>
    <scope>NUCLEOTIDE SEQUENCE</scope>
    <source>
        <strain evidence="3">cv. AKA8401</strain>
    </source>
</reference>
<dbReference type="AlphaFoldDB" id="A0A0B0MS60"/>
<keyword evidence="1" id="KW-0812">Transmembrane</keyword>
<evidence type="ECO:0000256" key="1">
    <source>
        <dbReference type="SAM" id="Phobius"/>
    </source>
</evidence>
<keyword evidence="1" id="KW-0472">Membrane</keyword>
<protein>
    <submittedName>
        <fullName evidence="2">Uncharacterized protein</fullName>
    </submittedName>
</protein>
<feature type="transmembrane region" description="Helical" evidence="1">
    <location>
        <begin position="20"/>
        <end position="48"/>
    </location>
</feature>
<sequence length="54" mass="6279">MNGIWIYSINMVKIKVKPIILVACEIAMTITCSWMFKCSFIPCCILLYKNVCMR</sequence>
<evidence type="ECO:0000313" key="2">
    <source>
        <dbReference type="EMBL" id="KHG03212.1"/>
    </source>
</evidence>
<keyword evidence="1" id="KW-1133">Transmembrane helix</keyword>
<gene>
    <name evidence="2" type="ORF">F383_27551</name>
</gene>